<accession>A0ABP3WMP3</accession>
<gene>
    <name evidence="3" type="ORF">GCM10009114_05490</name>
</gene>
<dbReference type="Proteomes" id="UP001500359">
    <property type="component" value="Unassembled WGS sequence"/>
</dbReference>
<name>A0ABP3WMP3_9ALTE</name>
<reference evidence="4" key="1">
    <citation type="journal article" date="2019" name="Int. J. Syst. Evol. Microbiol.">
        <title>The Global Catalogue of Microorganisms (GCM) 10K type strain sequencing project: providing services to taxonomists for standard genome sequencing and annotation.</title>
        <authorList>
            <consortium name="The Broad Institute Genomics Platform"/>
            <consortium name="The Broad Institute Genome Sequencing Center for Infectious Disease"/>
            <person name="Wu L."/>
            <person name="Ma J."/>
        </authorList>
    </citation>
    <scope>NUCLEOTIDE SEQUENCE [LARGE SCALE GENOMIC DNA]</scope>
    <source>
        <strain evidence="4">JCM 15896</strain>
    </source>
</reference>
<feature type="domain" description="S-Me-THD-like C-terminal" evidence="2">
    <location>
        <begin position="178"/>
        <end position="369"/>
    </location>
</feature>
<evidence type="ECO:0000313" key="3">
    <source>
        <dbReference type="EMBL" id="GAA0853227.1"/>
    </source>
</evidence>
<dbReference type="Gene3D" id="3.40.1610.10">
    <property type="entry name" value="CV3147-like domain"/>
    <property type="match status" value="1"/>
</dbReference>
<dbReference type="InterPro" id="IPR027479">
    <property type="entry name" value="S-Me-THD_N_sf"/>
</dbReference>
<dbReference type="RefSeq" id="WP_343856275.1">
    <property type="nucleotide sequence ID" value="NZ_BAAAFD010000001.1"/>
</dbReference>
<dbReference type="SUPFAM" id="SSF160991">
    <property type="entry name" value="CV3147-like"/>
    <property type="match status" value="1"/>
</dbReference>
<dbReference type="Pfam" id="PF06032">
    <property type="entry name" value="S-Me-THD_N"/>
    <property type="match status" value="1"/>
</dbReference>
<dbReference type="InterPro" id="IPR048350">
    <property type="entry name" value="S-Me-THD-like_C"/>
</dbReference>
<dbReference type="InterPro" id="IPR024071">
    <property type="entry name" value="S-Me-THD_C_sf"/>
</dbReference>
<dbReference type="Pfam" id="PF20906">
    <property type="entry name" value="S-Me-THD_C"/>
    <property type="match status" value="1"/>
</dbReference>
<comment type="caution">
    <text evidence="3">The sequence shown here is derived from an EMBL/GenBank/DDBJ whole genome shotgun (WGS) entry which is preliminary data.</text>
</comment>
<evidence type="ECO:0000313" key="4">
    <source>
        <dbReference type="Proteomes" id="UP001500359"/>
    </source>
</evidence>
<keyword evidence="4" id="KW-1185">Reference proteome</keyword>
<proteinExistence type="predicted"/>
<dbReference type="InterPro" id="IPR010318">
    <property type="entry name" value="S-Me-THD_N"/>
</dbReference>
<feature type="domain" description="S-Me-THD N-terminal" evidence="1">
    <location>
        <begin position="9"/>
        <end position="173"/>
    </location>
</feature>
<evidence type="ECO:0000259" key="2">
    <source>
        <dbReference type="Pfam" id="PF20906"/>
    </source>
</evidence>
<sequence length="379" mass="40774">MGRLLSQQELADMLVGSCIQSTRGCDSAPLIKQVNAALKAGQVFRMVSPDDFPETGLVAAVQGLGGGGAWQYVTERTEKQQVGTISLSQQNSLVIDLLSNYMGREVKALIRSEAADATLTALMVSSEKGIPVLDAGITGRAVPEVQQSIPWINGIASIPTAIVTQWGDEIIIKHALDEYRVEDIGRAIAVASGGAATITMTPMSGKELEKGIIAGNLSEAILLGKTVRQAKEMSNDPIDALLKVTNGYKLFQGIVTKSDEKGDRGFNWVDVQLTGTKEFAGHSYKIFVKNENIVGWLDGKLDAISPDYIYNLDPKTGESTPEGGSIGGYPLTKEVVILGVAAHAQWRSEKGIALMGPRHFGFDFDFIPIEKLQRNRALD</sequence>
<evidence type="ECO:0000259" key="1">
    <source>
        <dbReference type="Pfam" id="PF06032"/>
    </source>
</evidence>
<dbReference type="EMBL" id="BAAAFD010000001">
    <property type="protein sequence ID" value="GAA0853227.1"/>
    <property type="molecule type" value="Genomic_DNA"/>
</dbReference>
<dbReference type="Gene3D" id="2.40.390.10">
    <property type="entry name" value="CV3147-like"/>
    <property type="match status" value="1"/>
</dbReference>
<organism evidence="3 4">
    <name type="scientific">Aliiglaciecola litoralis</name>
    <dbReference type="NCBI Taxonomy" id="582857"/>
    <lineage>
        <taxon>Bacteria</taxon>
        <taxon>Pseudomonadati</taxon>
        <taxon>Pseudomonadota</taxon>
        <taxon>Gammaproteobacteria</taxon>
        <taxon>Alteromonadales</taxon>
        <taxon>Alteromonadaceae</taxon>
        <taxon>Aliiglaciecola</taxon>
    </lineage>
</organism>
<protein>
    <submittedName>
        <fullName evidence="3">DUF917 domain-containing protein</fullName>
    </submittedName>
</protein>